<evidence type="ECO:0000313" key="3">
    <source>
        <dbReference type="Proteomes" id="UP000605733"/>
    </source>
</evidence>
<keyword evidence="1" id="KW-0732">Signal</keyword>
<feature type="chain" id="PRO_5045950488" description="DUF4402 domain-containing protein" evidence="1">
    <location>
        <begin position="24"/>
        <end position="166"/>
    </location>
</feature>
<dbReference type="InterPro" id="IPR025514">
    <property type="entry name" value="DUF4402"/>
</dbReference>
<protein>
    <recommendedName>
        <fullName evidence="4">DUF4402 domain-containing protein</fullName>
    </recommendedName>
</protein>
<evidence type="ECO:0000256" key="1">
    <source>
        <dbReference type="SAM" id="SignalP"/>
    </source>
</evidence>
<dbReference type="EMBL" id="BMIX01000007">
    <property type="protein sequence ID" value="GGG42092.1"/>
    <property type="molecule type" value="Genomic_DNA"/>
</dbReference>
<accession>A0ABQ1WR62</accession>
<evidence type="ECO:0000313" key="2">
    <source>
        <dbReference type="EMBL" id="GGG42092.1"/>
    </source>
</evidence>
<name>A0ABQ1WR62_9FLAO</name>
<feature type="signal peptide" evidence="1">
    <location>
        <begin position="1"/>
        <end position="23"/>
    </location>
</feature>
<organism evidence="2 3">
    <name type="scientific">Christiangramia forsetii</name>
    <dbReference type="NCBI Taxonomy" id="411153"/>
    <lineage>
        <taxon>Bacteria</taxon>
        <taxon>Pseudomonadati</taxon>
        <taxon>Bacteroidota</taxon>
        <taxon>Flavobacteriia</taxon>
        <taxon>Flavobacteriales</taxon>
        <taxon>Flavobacteriaceae</taxon>
        <taxon>Christiangramia</taxon>
    </lineage>
</organism>
<comment type="caution">
    <text evidence="2">The sequence shown here is derived from an EMBL/GenBank/DDBJ whole genome shotgun (WGS) entry which is preliminary data.</text>
</comment>
<sequence length="166" mass="17737">MSCSKYLLFTFISVCFSSLNLNAQENPPIPVQVEVSTAQSLNFGAFVVGNATGTVSIDSYGFRTPGGSVTLLNMGDPESAALFDVYANPGTIINITHSDSFSLSGTSGDEIILKLDSYSTGKTFITTQNSDIPNPVTIGGTLYLESNVTNRPGKYYGTIYVTFNQQ</sequence>
<proteinExistence type="predicted"/>
<dbReference type="RefSeq" id="WP_011709440.1">
    <property type="nucleotide sequence ID" value="NZ_BMIX01000007.1"/>
</dbReference>
<keyword evidence="3" id="KW-1185">Reference proteome</keyword>
<reference evidence="3" key="1">
    <citation type="journal article" date="2019" name="Int. J. Syst. Evol. Microbiol.">
        <title>The Global Catalogue of Microorganisms (GCM) 10K type strain sequencing project: providing services to taxonomists for standard genome sequencing and annotation.</title>
        <authorList>
            <consortium name="The Broad Institute Genomics Platform"/>
            <consortium name="The Broad Institute Genome Sequencing Center for Infectious Disease"/>
            <person name="Wu L."/>
            <person name="Ma J."/>
        </authorList>
    </citation>
    <scope>NUCLEOTIDE SEQUENCE [LARGE SCALE GENOMIC DNA]</scope>
    <source>
        <strain evidence="3">CGMCC 1.15422</strain>
    </source>
</reference>
<dbReference type="Pfam" id="PF14352">
    <property type="entry name" value="DUF4402"/>
    <property type="match status" value="1"/>
</dbReference>
<gene>
    <name evidence="2" type="ORF">GCM10011532_27380</name>
</gene>
<evidence type="ECO:0008006" key="4">
    <source>
        <dbReference type="Google" id="ProtNLM"/>
    </source>
</evidence>
<dbReference type="Proteomes" id="UP000605733">
    <property type="component" value="Unassembled WGS sequence"/>
</dbReference>